<dbReference type="GO" id="GO:0005886">
    <property type="term" value="C:plasma membrane"/>
    <property type="evidence" value="ECO:0007669"/>
    <property type="project" value="UniProtKB-SubCell"/>
</dbReference>
<feature type="transmembrane region" description="Helical" evidence="7">
    <location>
        <begin position="476"/>
        <end position="496"/>
    </location>
</feature>
<protein>
    <submittedName>
        <fullName evidence="10">Competence protein ComEC</fullName>
    </submittedName>
</protein>
<feature type="transmembrane region" description="Helical" evidence="7">
    <location>
        <begin position="365"/>
        <end position="395"/>
    </location>
</feature>
<dbReference type="EMBL" id="BMFA01000013">
    <property type="protein sequence ID" value="GGB60285.1"/>
    <property type="molecule type" value="Genomic_DNA"/>
</dbReference>
<dbReference type="PANTHER" id="PTHR30619">
    <property type="entry name" value="DNA INTERNALIZATION/COMPETENCE PROTEIN COMEC/REC2"/>
    <property type="match status" value="1"/>
</dbReference>
<name>A0A916TMD9_9HYPH</name>
<feature type="region of interest" description="Disordered" evidence="6">
    <location>
        <begin position="733"/>
        <end position="753"/>
    </location>
</feature>
<reference evidence="10" key="1">
    <citation type="journal article" date="2014" name="Int. J. Syst. Evol. Microbiol.">
        <title>Complete genome sequence of Corynebacterium casei LMG S-19264T (=DSM 44701T), isolated from a smear-ripened cheese.</title>
        <authorList>
            <consortium name="US DOE Joint Genome Institute (JGI-PGF)"/>
            <person name="Walter F."/>
            <person name="Albersmeier A."/>
            <person name="Kalinowski J."/>
            <person name="Ruckert C."/>
        </authorList>
    </citation>
    <scope>NUCLEOTIDE SEQUENCE</scope>
    <source>
        <strain evidence="10">CGMCC 1.12426</strain>
    </source>
</reference>
<keyword evidence="4 7" id="KW-1133">Transmembrane helix</keyword>
<dbReference type="RefSeq" id="WP_172972157.1">
    <property type="nucleotide sequence ID" value="NZ_BMFA01000013.1"/>
</dbReference>
<keyword evidence="11" id="KW-1185">Reference proteome</keyword>
<feature type="compositionally biased region" description="Basic and acidic residues" evidence="6">
    <location>
        <begin position="743"/>
        <end position="753"/>
    </location>
</feature>
<feature type="transmembrane region" description="Helical" evidence="7">
    <location>
        <begin position="503"/>
        <end position="526"/>
    </location>
</feature>
<feature type="transmembrane region" description="Helical" evidence="7">
    <location>
        <begin position="52"/>
        <end position="70"/>
    </location>
</feature>
<dbReference type="NCBIfam" id="TIGR00360">
    <property type="entry name" value="ComEC_N-term"/>
    <property type="match status" value="1"/>
</dbReference>
<evidence type="ECO:0000256" key="6">
    <source>
        <dbReference type="SAM" id="MobiDB-lite"/>
    </source>
</evidence>
<organism evidence="10 11">
    <name type="scientific">Roseibium aquae</name>
    <dbReference type="NCBI Taxonomy" id="1323746"/>
    <lineage>
        <taxon>Bacteria</taxon>
        <taxon>Pseudomonadati</taxon>
        <taxon>Pseudomonadota</taxon>
        <taxon>Alphaproteobacteria</taxon>
        <taxon>Hyphomicrobiales</taxon>
        <taxon>Stappiaceae</taxon>
        <taxon>Roseibium</taxon>
    </lineage>
</organism>
<evidence type="ECO:0000256" key="3">
    <source>
        <dbReference type="ARBA" id="ARBA00022692"/>
    </source>
</evidence>
<keyword evidence="2" id="KW-1003">Cell membrane</keyword>
<feature type="transmembrane region" description="Helical" evidence="7">
    <location>
        <begin position="448"/>
        <end position="470"/>
    </location>
</feature>
<accession>A0A916TMD9</accession>
<proteinExistence type="predicted"/>
<feature type="domain" description="DUF4131" evidence="9">
    <location>
        <begin position="78"/>
        <end position="230"/>
    </location>
</feature>
<evidence type="ECO:0000256" key="1">
    <source>
        <dbReference type="ARBA" id="ARBA00004651"/>
    </source>
</evidence>
<evidence type="ECO:0000256" key="5">
    <source>
        <dbReference type="ARBA" id="ARBA00023136"/>
    </source>
</evidence>
<sequence>MDVDALAVIVPGQSSGGHPPWRRWIAAALPEPVHPSTGSSQTRRRLDRLLELHRLLLVALGFSAGIWGYFSLPEEPNLIIVLSLFSISLVAALNRWHGGRLGLGTLLVVAALGGAASGTLRTALVDAPRLTEEATVTVTGRVSAVGWTDRGQRIVLEVTAMQAPAYAVRNGIPNRVRLSLPKDTRSAVGEGLRVRARLFPPSGPVRPGGYDFAFSAYFQGLGATGFAYGAPEPVELSSSGWTGEVWTGLQAVRGGIAQRILGLSEDPDTAGVAIALLVGNRDRITQEAEDSLREAGLAHILAISGLHMALFAGGAYSVFLFALALSQTAALTWPIHRIAAVAALIAATGYLALSGASVATQRSYLMIALVFLGILVGRRGLTLRSVALAALALLILGPERLFHPGFQMSFAAVFCLVAAYDQLRQWQPGYLRRFHTSGFLGRATRTTCVWTGGLFITAVVAGLATGIVGAHHFGRIAPYGLVGNMLGMPVFSLLVMPMGVLTLLAVPFGLAAYPLALMEAGLWLVLEISRFTAGLDAGEGYLVPPGTWATLGLFAGLGVLLLLPGRFKLAAMLPLLVAAGALGTARPPDIQVSDRGMAVAARDAAGVLRLSQRRSGFASDMWLQAEGLAPSAFSSRKMTQDQRRCDPSGCVVRAYPRPAAGGRPDLQARPFLIAFPRTAAALAHDCRRADMIVTDLTVGDWCSASIVLDAAGRARSGSVSIWLQIAENADGTEMPSVRSLRRAKSDPPRPWHR</sequence>
<gene>
    <name evidence="10" type="ORF">GCM10011316_35410</name>
</gene>
<evidence type="ECO:0000256" key="2">
    <source>
        <dbReference type="ARBA" id="ARBA00022475"/>
    </source>
</evidence>
<evidence type="ECO:0000259" key="9">
    <source>
        <dbReference type="Pfam" id="PF13567"/>
    </source>
</evidence>
<evidence type="ECO:0000256" key="4">
    <source>
        <dbReference type="ARBA" id="ARBA00022989"/>
    </source>
</evidence>
<evidence type="ECO:0000259" key="8">
    <source>
        <dbReference type="Pfam" id="PF03772"/>
    </source>
</evidence>
<dbReference type="Pfam" id="PF13567">
    <property type="entry name" value="DUF4131"/>
    <property type="match status" value="1"/>
</dbReference>
<dbReference type="PANTHER" id="PTHR30619:SF1">
    <property type="entry name" value="RECOMBINATION PROTEIN 2"/>
    <property type="match status" value="1"/>
</dbReference>
<evidence type="ECO:0000313" key="10">
    <source>
        <dbReference type="EMBL" id="GGB60285.1"/>
    </source>
</evidence>
<reference evidence="10" key="2">
    <citation type="submission" date="2020-09" db="EMBL/GenBank/DDBJ databases">
        <authorList>
            <person name="Sun Q."/>
            <person name="Zhou Y."/>
        </authorList>
    </citation>
    <scope>NUCLEOTIDE SEQUENCE</scope>
    <source>
        <strain evidence="10">CGMCC 1.12426</strain>
    </source>
</reference>
<dbReference type="Proteomes" id="UP000605148">
    <property type="component" value="Unassembled WGS sequence"/>
</dbReference>
<evidence type="ECO:0000313" key="11">
    <source>
        <dbReference type="Proteomes" id="UP000605148"/>
    </source>
</evidence>
<evidence type="ECO:0000256" key="7">
    <source>
        <dbReference type="SAM" id="Phobius"/>
    </source>
</evidence>
<keyword evidence="3 7" id="KW-0812">Transmembrane</keyword>
<keyword evidence="5 7" id="KW-0472">Membrane</keyword>
<feature type="transmembrane region" description="Helical" evidence="7">
    <location>
        <begin position="76"/>
        <end position="93"/>
    </location>
</feature>
<comment type="subcellular location">
    <subcellularLocation>
        <location evidence="1">Cell membrane</location>
        <topology evidence="1">Multi-pass membrane protein</topology>
    </subcellularLocation>
</comment>
<dbReference type="InterPro" id="IPR004477">
    <property type="entry name" value="ComEC_N"/>
</dbReference>
<comment type="caution">
    <text evidence="10">The sequence shown here is derived from an EMBL/GenBank/DDBJ whole genome shotgun (WGS) entry which is preliminary data.</text>
</comment>
<feature type="transmembrane region" description="Helical" evidence="7">
    <location>
        <begin position="546"/>
        <end position="563"/>
    </location>
</feature>
<feature type="domain" description="ComEC/Rec2-related protein" evidence="8">
    <location>
        <begin position="276"/>
        <end position="566"/>
    </location>
</feature>
<dbReference type="InterPro" id="IPR025405">
    <property type="entry name" value="DUF4131"/>
</dbReference>
<feature type="transmembrane region" description="Helical" evidence="7">
    <location>
        <begin position="335"/>
        <end position="353"/>
    </location>
</feature>
<dbReference type="Pfam" id="PF03772">
    <property type="entry name" value="Competence"/>
    <property type="match status" value="1"/>
</dbReference>
<dbReference type="AlphaFoldDB" id="A0A916TMD9"/>
<feature type="transmembrane region" description="Helical" evidence="7">
    <location>
        <begin position="300"/>
        <end position="323"/>
    </location>
</feature>
<dbReference type="InterPro" id="IPR052159">
    <property type="entry name" value="Competence_DNA_uptake"/>
</dbReference>